<keyword evidence="3" id="KW-1185">Reference proteome</keyword>
<feature type="region of interest" description="Disordered" evidence="1">
    <location>
        <begin position="284"/>
        <end position="314"/>
    </location>
</feature>
<dbReference type="RefSeq" id="WP_185675653.1">
    <property type="nucleotide sequence ID" value="NZ_JACHVB010000032.1"/>
</dbReference>
<evidence type="ECO:0000313" key="2">
    <source>
        <dbReference type="EMBL" id="MBC2594683.1"/>
    </source>
</evidence>
<evidence type="ECO:0000256" key="1">
    <source>
        <dbReference type="SAM" id="MobiDB-lite"/>
    </source>
</evidence>
<reference evidence="2 3" key="1">
    <citation type="submission" date="2020-07" db="EMBL/GenBank/DDBJ databases">
        <authorList>
            <person name="Feng X."/>
        </authorList>
    </citation>
    <scope>NUCLEOTIDE SEQUENCE [LARGE SCALE GENOMIC DNA]</scope>
    <source>
        <strain evidence="2 3">JCM31066</strain>
    </source>
</reference>
<proteinExistence type="predicted"/>
<sequence length="314" mass="35116">MNKFYDKILFAVALLLLAGSLAFYFTGSDTGPEAKSLSGTPSGAAYDVVAVPQPQLQGSTDWPEVQPVGDNENRLYRVFTPPKIYWDPVEKALTWDAPGEKAPPPPFGLVLESVKRELFRIQFEAYFESDDGNYDHSIVQFYNHENSETVRGSVGDAFPESGFEIVSFNVERKVVETEGSTEIFRYPTAVIKDTRSGETLTLTTAERLYVPDQFEIHMATTAPYPAEKFTWTKIGDKKTFDDAEFTLEEFNFDNQSATVEKTPLTLVDGVPAEPVIKTLYPIKVNPETKPEEKTQPNAPKSDSDLAEGFESFFN</sequence>
<dbReference type="EMBL" id="JACHVB010000032">
    <property type="protein sequence ID" value="MBC2594683.1"/>
    <property type="molecule type" value="Genomic_DNA"/>
</dbReference>
<organism evidence="2 3">
    <name type="scientific">Ruficoccus amylovorans</name>
    <dbReference type="NCBI Taxonomy" id="1804625"/>
    <lineage>
        <taxon>Bacteria</taxon>
        <taxon>Pseudomonadati</taxon>
        <taxon>Verrucomicrobiota</taxon>
        <taxon>Opitutia</taxon>
        <taxon>Puniceicoccales</taxon>
        <taxon>Cerasicoccaceae</taxon>
        <taxon>Ruficoccus</taxon>
    </lineage>
</organism>
<evidence type="ECO:0000313" key="3">
    <source>
        <dbReference type="Proteomes" id="UP000546464"/>
    </source>
</evidence>
<dbReference type="AlphaFoldDB" id="A0A842HDT8"/>
<gene>
    <name evidence="2" type="ORF">H5P28_10465</name>
</gene>
<protein>
    <submittedName>
        <fullName evidence="2">Uncharacterized protein</fullName>
    </submittedName>
</protein>
<name>A0A842HDT8_9BACT</name>
<accession>A0A842HDT8</accession>
<dbReference type="Proteomes" id="UP000546464">
    <property type="component" value="Unassembled WGS sequence"/>
</dbReference>
<comment type="caution">
    <text evidence="2">The sequence shown here is derived from an EMBL/GenBank/DDBJ whole genome shotgun (WGS) entry which is preliminary data.</text>
</comment>